<keyword evidence="3" id="KW-0677">Repeat</keyword>
<feature type="transmembrane region" description="Helical" evidence="8">
    <location>
        <begin position="1096"/>
        <end position="1118"/>
    </location>
</feature>
<dbReference type="EMBL" id="BLLK01000028">
    <property type="protein sequence ID" value="GFH48555.1"/>
    <property type="molecule type" value="Genomic_DNA"/>
</dbReference>
<keyword evidence="11" id="KW-1185">Reference proteome</keyword>
<accession>A0AAD3CPQ8</accession>
<sequence>MASPIHFYIIPDCGLEIKIKQSEADLHRTDPSKPMEYTLEVNEDTRESMREEISSRFVKKLDNMHDPTKILKFVKETDQQTFTGILSPSSRVTLPKKIRELAGFTEKAKRFAYLYPARGIGKLIDWKEYSFETSDTSSRRNKNNEEIQKTKWTKKDKNLLPQDQQHGKGVYVGEYDGAYDGAYDSTTYSQKINGMAHACLFGAFVYFDDNMKVIQVNALTVQETDYSINFTGPWELADSAMERMTELGRMQTFQMKAFQEGGFVELGWVNPFEKFKSQHISKSKSSTSGALILKREDGSGIAYHVAGAGKIVFHEEDVDIVEDCILSVEELLKSKRLEAKDFVNAKDHLGKFEKLNKGIEETRIDNLYNEFLEESEKDSDLHIIGKLVKEFKELYQDEENDIQVFMWEKLKLTNTGTREKAKNQAMNLMRRKKQSNNFFDEDELAEIKDKFGWSLLHYVCRFGSKNLGLVEFVLKDCDPSELREKDIFGRTPLYLACDGGAPADVVKILVEKDHNSILLETNSLQMIPLHAALNRRMDLEAITILLEADEYKKSLRKKSKVGRLPIHMAIEENVDSNIVEVILGNSKTSEDQDPDILTPFKGKLPIHFALLNKECSEGTIELLLQTDTESESLRRPVDNEKDDLHGSFALHLSLQYSTPETTRLLLIKDKNSSNMNSIVNLEDKKGLLPLHIACKQNARVDIVRLLLELDTHKASLHDVDIGRRMKPIHYACNNPGAKKEIIQALLESEKSADTKIIKKLLEEKQEERRKRAGKQNSKPSNKGQAVKNLCRSNDTRERTPLICAIRGNAPDDVISLLTEPDNLYLKGFDDHLVNLLGQKVKENEDMQDHILEVLSLRPYFSLLFLELYAHVFAIAAFITVSNRMRILEDQKIIDPNALSSDDETVFSSRFLFAVLITCLAAFGVRELVQLKSQGWHYIKDIWNIPEYLSIGFLIISLTHVDYFIENLSKPGYSLDQIDWTLPGDPWTNLAITGMFLIVTFIFYLRSAFLPFANFVGGLISILSTLIPFFIVGALLLLAFTIAYRISLNGSSDEGARLLEEDDSIEVDCSGGFYFCFLWTLQSFFNGSDETNNFQDVIFGIVAIVILLNVVIAIVGDAWESATEKASTLYWSYRVGYILQTRISGVFKKKLERTFKGIGSLANLIDKMPNIKIQDDIVWSKGFYTRVASSEHYFCPELYFINDEITQVENARSLQADIHWAGRQAAEEFRKDKKGASETAIQLAALKNIGVHIFLFLLRFILYAILIALGIFTFGFFWPRNLRKGILTLGIEQTKTRPEPESKPMGVEELAIESKKASNDDTNADLLSRRNSIVSQHGLGSASIGSNHPIEPKNSFERLRQNLKWR</sequence>
<feature type="transmembrane region" description="Helical" evidence="8">
    <location>
        <begin position="859"/>
        <end position="880"/>
    </location>
</feature>
<dbReference type="GO" id="GO:0016020">
    <property type="term" value="C:membrane"/>
    <property type="evidence" value="ECO:0007669"/>
    <property type="project" value="UniProtKB-SubCell"/>
</dbReference>
<evidence type="ECO:0000256" key="1">
    <source>
        <dbReference type="ARBA" id="ARBA00004141"/>
    </source>
</evidence>
<evidence type="ECO:0000256" key="5">
    <source>
        <dbReference type="ARBA" id="ARBA00023043"/>
    </source>
</evidence>
<dbReference type="PANTHER" id="PTHR24198">
    <property type="entry name" value="ANKYRIN REPEAT AND PROTEIN KINASE DOMAIN-CONTAINING PROTEIN"/>
    <property type="match status" value="1"/>
</dbReference>
<comment type="caution">
    <text evidence="10">The sequence shown here is derived from an EMBL/GenBank/DDBJ whole genome shotgun (WGS) entry which is preliminary data.</text>
</comment>
<dbReference type="InterPro" id="IPR002110">
    <property type="entry name" value="Ankyrin_rpt"/>
</dbReference>
<protein>
    <recommendedName>
        <fullName evidence="9">Ion transport domain-containing protein</fullName>
    </recommendedName>
</protein>
<name>A0AAD3CPQ8_9STRA</name>
<evidence type="ECO:0000259" key="9">
    <source>
        <dbReference type="Pfam" id="PF00520"/>
    </source>
</evidence>
<dbReference type="PANTHER" id="PTHR24198:SF165">
    <property type="entry name" value="ANKYRIN REPEAT-CONTAINING PROTEIN-RELATED"/>
    <property type="match status" value="1"/>
</dbReference>
<keyword evidence="5" id="KW-0040">ANK repeat</keyword>
<evidence type="ECO:0000256" key="4">
    <source>
        <dbReference type="ARBA" id="ARBA00022989"/>
    </source>
</evidence>
<dbReference type="Proteomes" id="UP001054902">
    <property type="component" value="Unassembled WGS sequence"/>
</dbReference>
<proteinExistence type="predicted"/>
<feature type="domain" description="Ion transport" evidence="9">
    <location>
        <begin position="905"/>
        <end position="1125"/>
    </location>
</feature>
<dbReference type="InterPro" id="IPR005821">
    <property type="entry name" value="Ion_trans_dom"/>
</dbReference>
<feature type="compositionally biased region" description="Basic and acidic residues" evidence="7">
    <location>
        <begin position="142"/>
        <end position="157"/>
    </location>
</feature>
<evidence type="ECO:0000313" key="10">
    <source>
        <dbReference type="EMBL" id="GFH48555.1"/>
    </source>
</evidence>
<feature type="compositionally biased region" description="Polar residues" evidence="7">
    <location>
        <begin position="774"/>
        <end position="783"/>
    </location>
</feature>
<evidence type="ECO:0000313" key="11">
    <source>
        <dbReference type="Proteomes" id="UP001054902"/>
    </source>
</evidence>
<gene>
    <name evidence="10" type="ORF">CTEN210_05031</name>
</gene>
<keyword evidence="2 8" id="KW-0812">Transmembrane</keyword>
<feature type="transmembrane region" description="Helical" evidence="8">
    <location>
        <begin position="985"/>
        <end position="1004"/>
    </location>
</feature>
<comment type="subcellular location">
    <subcellularLocation>
        <location evidence="1">Membrane</location>
        <topology evidence="1">Multi-pass membrane protein</topology>
    </subcellularLocation>
</comment>
<feature type="transmembrane region" description="Helical" evidence="8">
    <location>
        <begin position="944"/>
        <end position="964"/>
    </location>
</feature>
<feature type="transmembrane region" description="Helical" evidence="8">
    <location>
        <begin position="1255"/>
        <end position="1277"/>
    </location>
</feature>
<organism evidence="10 11">
    <name type="scientific">Chaetoceros tenuissimus</name>
    <dbReference type="NCBI Taxonomy" id="426638"/>
    <lineage>
        <taxon>Eukaryota</taxon>
        <taxon>Sar</taxon>
        <taxon>Stramenopiles</taxon>
        <taxon>Ochrophyta</taxon>
        <taxon>Bacillariophyta</taxon>
        <taxon>Coscinodiscophyceae</taxon>
        <taxon>Chaetocerotophycidae</taxon>
        <taxon>Chaetocerotales</taxon>
        <taxon>Chaetocerotaceae</taxon>
        <taxon>Chaetoceros</taxon>
    </lineage>
</organism>
<dbReference type="Pfam" id="PF00520">
    <property type="entry name" value="Ion_trans"/>
    <property type="match status" value="1"/>
</dbReference>
<evidence type="ECO:0000256" key="6">
    <source>
        <dbReference type="ARBA" id="ARBA00023136"/>
    </source>
</evidence>
<feature type="transmembrane region" description="Helical" evidence="8">
    <location>
        <begin position="1016"/>
        <end position="1043"/>
    </location>
</feature>
<evidence type="ECO:0000256" key="8">
    <source>
        <dbReference type="SAM" id="Phobius"/>
    </source>
</evidence>
<evidence type="ECO:0000256" key="2">
    <source>
        <dbReference type="ARBA" id="ARBA00022692"/>
    </source>
</evidence>
<evidence type="ECO:0000256" key="7">
    <source>
        <dbReference type="SAM" id="MobiDB-lite"/>
    </source>
</evidence>
<reference evidence="10 11" key="1">
    <citation type="journal article" date="2021" name="Sci. Rep.">
        <title>The genome of the diatom Chaetoceros tenuissimus carries an ancient integrated fragment of an extant virus.</title>
        <authorList>
            <person name="Hongo Y."/>
            <person name="Kimura K."/>
            <person name="Takaki Y."/>
            <person name="Yoshida Y."/>
            <person name="Baba S."/>
            <person name="Kobayashi G."/>
            <person name="Nagasaki K."/>
            <person name="Hano T."/>
            <person name="Tomaru Y."/>
        </authorList>
    </citation>
    <scope>NUCLEOTIDE SEQUENCE [LARGE SCALE GENOMIC DNA]</scope>
    <source>
        <strain evidence="10 11">NIES-3715</strain>
    </source>
</reference>
<dbReference type="SMART" id="SM00248">
    <property type="entry name" value="ANK"/>
    <property type="match status" value="8"/>
</dbReference>
<evidence type="ECO:0000256" key="3">
    <source>
        <dbReference type="ARBA" id="ARBA00022737"/>
    </source>
</evidence>
<dbReference type="SUPFAM" id="SSF48403">
    <property type="entry name" value="Ankyrin repeat"/>
    <property type="match status" value="2"/>
</dbReference>
<dbReference type="Pfam" id="PF12796">
    <property type="entry name" value="Ank_2"/>
    <property type="match status" value="2"/>
</dbReference>
<feature type="region of interest" description="Disordered" evidence="7">
    <location>
        <begin position="765"/>
        <end position="786"/>
    </location>
</feature>
<keyword evidence="4 8" id="KW-1133">Transmembrane helix</keyword>
<dbReference type="InterPro" id="IPR036770">
    <property type="entry name" value="Ankyrin_rpt-contain_sf"/>
</dbReference>
<dbReference type="Gene3D" id="1.25.40.20">
    <property type="entry name" value="Ankyrin repeat-containing domain"/>
    <property type="match status" value="2"/>
</dbReference>
<keyword evidence="6 8" id="KW-0472">Membrane</keyword>
<dbReference type="GO" id="GO:0005216">
    <property type="term" value="F:monoatomic ion channel activity"/>
    <property type="evidence" value="ECO:0007669"/>
    <property type="project" value="InterPro"/>
</dbReference>
<feature type="region of interest" description="Disordered" evidence="7">
    <location>
        <begin position="134"/>
        <end position="157"/>
    </location>
</feature>